<evidence type="ECO:0000313" key="1">
    <source>
        <dbReference type="EMBL" id="WOK09485.1"/>
    </source>
</evidence>
<dbReference type="RefSeq" id="WP_317492103.1">
    <property type="nucleotide sequence ID" value="NZ_CP136051.1"/>
</dbReference>
<evidence type="ECO:0000313" key="2">
    <source>
        <dbReference type="Proteomes" id="UP001302349"/>
    </source>
</evidence>
<dbReference type="SUPFAM" id="SSF69754">
    <property type="entry name" value="Ribosome binding protein Y (YfiA homologue)"/>
    <property type="match status" value="1"/>
</dbReference>
<sequence length="95" mass="10913">MKTIIETPNFNAKDSLTDFVKLHVEKLETLSDQIVESRVFLKLDKFDNKENKVCEIKVSLPGNDLFASKHADSFEEAVTLSVDALKHQLKRWKHA</sequence>
<dbReference type="InterPro" id="IPR003489">
    <property type="entry name" value="RHF/RaiA"/>
</dbReference>
<dbReference type="EMBL" id="CP136051">
    <property type="protein sequence ID" value="WOK09485.1"/>
    <property type="molecule type" value="Genomic_DNA"/>
</dbReference>
<keyword evidence="2" id="KW-1185">Reference proteome</keyword>
<organism evidence="1 2">
    <name type="scientific">Imperialibacter roseus</name>
    <dbReference type="NCBI Taxonomy" id="1324217"/>
    <lineage>
        <taxon>Bacteria</taxon>
        <taxon>Pseudomonadati</taxon>
        <taxon>Bacteroidota</taxon>
        <taxon>Cytophagia</taxon>
        <taxon>Cytophagales</taxon>
        <taxon>Flammeovirgaceae</taxon>
        <taxon>Imperialibacter</taxon>
    </lineage>
</organism>
<accession>A0ABZ0IYN7</accession>
<dbReference type="InterPro" id="IPR036567">
    <property type="entry name" value="RHF-like"/>
</dbReference>
<name>A0ABZ0IYN7_9BACT</name>
<dbReference type="Proteomes" id="UP001302349">
    <property type="component" value="Chromosome"/>
</dbReference>
<dbReference type="Gene3D" id="3.30.160.100">
    <property type="entry name" value="Ribosome hibernation promotion factor-like"/>
    <property type="match status" value="1"/>
</dbReference>
<gene>
    <name evidence="1" type="ORF">RT717_12625</name>
</gene>
<dbReference type="Pfam" id="PF02482">
    <property type="entry name" value="Ribosomal_S30AE"/>
    <property type="match status" value="1"/>
</dbReference>
<proteinExistence type="predicted"/>
<reference evidence="1 2" key="1">
    <citation type="journal article" date="2023" name="Microbiol. Resour. Announc.">
        <title>Complete Genome Sequence of Imperialibacter roseus strain P4T.</title>
        <authorList>
            <person name="Tizabi D.R."/>
            <person name="Bachvaroff T."/>
            <person name="Hill R.T."/>
        </authorList>
    </citation>
    <scope>NUCLEOTIDE SEQUENCE [LARGE SCALE GENOMIC DNA]</scope>
    <source>
        <strain evidence="1 2">P4T</strain>
    </source>
</reference>
<protein>
    <submittedName>
        <fullName evidence="1">HPF/RaiA family ribosome-associated protein</fullName>
    </submittedName>
</protein>